<feature type="region of interest" description="Disordered" evidence="6">
    <location>
        <begin position="2335"/>
        <end position="2383"/>
    </location>
</feature>
<feature type="region of interest" description="Disordered" evidence="6">
    <location>
        <begin position="2008"/>
        <end position="2061"/>
    </location>
</feature>
<feature type="compositionally biased region" description="Low complexity" evidence="6">
    <location>
        <begin position="188"/>
        <end position="198"/>
    </location>
</feature>
<dbReference type="STRING" id="2880.D7FMA3"/>
<dbReference type="InterPro" id="IPR033053">
    <property type="entry name" value="Hir3/CABIN1"/>
</dbReference>
<keyword evidence="3" id="KW-0863">Zinc-finger</keyword>
<feature type="region of interest" description="Disordered" evidence="6">
    <location>
        <begin position="2614"/>
        <end position="2712"/>
    </location>
</feature>
<feature type="region of interest" description="Disordered" evidence="6">
    <location>
        <begin position="799"/>
        <end position="826"/>
    </location>
</feature>
<dbReference type="InterPro" id="IPR001965">
    <property type="entry name" value="Znf_PHD"/>
</dbReference>
<feature type="region of interest" description="Disordered" evidence="6">
    <location>
        <begin position="689"/>
        <end position="709"/>
    </location>
</feature>
<dbReference type="Gene3D" id="3.30.40.10">
    <property type="entry name" value="Zinc/RING finger domain, C3HC4 (zinc finger)"/>
    <property type="match status" value="1"/>
</dbReference>
<evidence type="ECO:0000256" key="4">
    <source>
        <dbReference type="ARBA" id="ARBA00022833"/>
    </source>
</evidence>
<dbReference type="GO" id="GO:0006325">
    <property type="term" value="P:chromatin organization"/>
    <property type="evidence" value="ECO:0007669"/>
    <property type="project" value="InterPro"/>
</dbReference>
<dbReference type="InterPro" id="IPR011011">
    <property type="entry name" value="Znf_FYVE_PHD"/>
</dbReference>
<keyword evidence="5" id="KW-0539">Nucleus</keyword>
<dbReference type="SUPFAM" id="SSF48452">
    <property type="entry name" value="TPR-like"/>
    <property type="match status" value="1"/>
</dbReference>
<feature type="region of interest" description="Disordered" evidence="6">
    <location>
        <begin position="1269"/>
        <end position="1294"/>
    </location>
</feature>
<gene>
    <name evidence="8" type="ORF">Esi_0166_0015</name>
</gene>
<feature type="region of interest" description="Disordered" evidence="6">
    <location>
        <begin position="1054"/>
        <end position="1076"/>
    </location>
</feature>
<evidence type="ECO:0000256" key="1">
    <source>
        <dbReference type="ARBA" id="ARBA00004123"/>
    </source>
</evidence>
<accession>D7FMA3</accession>
<feature type="region of interest" description="Disordered" evidence="6">
    <location>
        <begin position="1174"/>
        <end position="1198"/>
    </location>
</feature>
<evidence type="ECO:0000313" key="9">
    <source>
        <dbReference type="Proteomes" id="UP000002630"/>
    </source>
</evidence>
<evidence type="ECO:0000256" key="6">
    <source>
        <dbReference type="SAM" id="MobiDB-lite"/>
    </source>
</evidence>
<feature type="region of interest" description="Disordered" evidence="6">
    <location>
        <begin position="2164"/>
        <end position="2277"/>
    </location>
</feature>
<feature type="compositionally biased region" description="Polar residues" evidence="6">
    <location>
        <begin position="954"/>
        <end position="966"/>
    </location>
</feature>
<feature type="compositionally biased region" description="Acidic residues" evidence="6">
    <location>
        <begin position="1747"/>
        <end position="1773"/>
    </location>
</feature>
<feature type="region of interest" description="Disordered" evidence="6">
    <location>
        <begin position="1941"/>
        <end position="1967"/>
    </location>
</feature>
<dbReference type="Gene3D" id="1.25.40.10">
    <property type="entry name" value="Tetratricopeptide repeat domain"/>
    <property type="match status" value="1"/>
</dbReference>
<feature type="compositionally biased region" description="Gly residues" evidence="6">
    <location>
        <begin position="2254"/>
        <end position="2267"/>
    </location>
</feature>
<dbReference type="Proteomes" id="UP000002630">
    <property type="component" value="Unassembled WGS sequence"/>
</dbReference>
<feature type="compositionally biased region" description="Gly residues" evidence="6">
    <location>
        <begin position="1269"/>
        <end position="1278"/>
    </location>
</feature>
<feature type="region of interest" description="Disordered" evidence="6">
    <location>
        <begin position="615"/>
        <end position="651"/>
    </location>
</feature>
<proteinExistence type="predicted"/>
<feature type="domain" description="Zinc finger PHD-type" evidence="7">
    <location>
        <begin position="408"/>
        <end position="449"/>
    </location>
</feature>
<dbReference type="SMART" id="SM00249">
    <property type="entry name" value="PHD"/>
    <property type="match status" value="1"/>
</dbReference>
<feature type="compositionally biased region" description="Gly residues" evidence="6">
    <location>
        <begin position="696"/>
        <end position="705"/>
    </location>
</feature>
<evidence type="ECO:0000256" key="3">
    <source>
        <dbReference type="ARBA" id="ARBA00022771"/>
    </source>
</evidence>
<dbReference type="InterPro" id="IPR013083">
    <property type="entry name" value="Znf_RING/FYVE/PHD"/>
</dbReference>
<feature type="compositionally biased region" description="Basic and acidic residues" evidence="6">
    <location>
        <begin position="2029"/>
        <end position="2049"/>
    </location>
</feature>
<evidence type="ECO:0000256" key="2">
    <source>
        <dbReference type="ARBA" id="ARBA00022723"/>
    </source>
</evidence>
<feature type="compositionally biased region" description="Gly residues" evidence="6">
    <location>
        <begin position="919"/>
        <end position="940"/>
    </location>
</feature>
<dbReference type="EMBL" id="FN649760">
    <property type="protein sequence ID" value="CBJ29921.1"/>
    <property type="molecule type" value="Genomic_DNA"/>
</dbReference>
<keyword evidence="4" id="KW-0862">Zinc</keyword>
<dbReference type="PANTHER" id="PTHR15502">
    <property type="entry name" value="CALCINEURIN-BINDING PROTEIN CABIN 1-RELATED"/>
    <property type="match status" value="1"/>
</dbReference>
<dbReference type="InterPro" id="IPR011990">
    <property type="entry name" value="TPR-like_helical_dom_sf"/>
</dbReference>
<dbReference type="GO" id="GO:0031491">
    <property type="term" value="F:nucleosome binding"/>
    <property type="evidence" value="ECO:0007669"/>
    <property type="project" value="TreeGrafter"/>
</dbReference>
<feature type="region of interest" description="Disordered" evidence="6">
    <location>
        <begin position="899"/>
        <end position="1011"/>
    </location>
</feature>
<dbReference type="OrthoDB" id="49540at2759"/>
<evidence type="ECO:0000259" key="7">
    <source>
        <dbReference type="SMART" id="SM00249"/>
    </source>
</evidence>
<keyword evidence="2" id="KW-0479">Metal-binding</keyword>
<sequence>MLSWSIINDEPHHGEEAATAAIDEGQASRETTEAREARHNAVYEQALALHGEGAPHSDAWARAKKLYDTVISDEPMEDKRSASSFGTPVRFLCLKNLADMVEREGDKARALELQVAAADEDATDVAVWMKMARLSRAAGLSNLARLALERLLEVNGDHVLALRTLKDVLSEIGDVAACREAQAAAAAGADAPAGSASGLEGGEGGDRNGVGATTAAAGNDSHEHSKQEQHNQRRLRRPSVEKAMEWYSDGSSSSDDDDEGGEEEGGKGKGKGKLNGGRQSELRAERRTSARRQKQVEIREADVAAAREDDVEFRVASLFLTAEEASHDDKGDGGLGAAAAADEEGEQQETERAWWPNLARGAGRGARVDGSAAAEGGGACGDAGELEEEEVALAAKMLPRWKQRHDVDCRRCGEGGIVLCCDFCHLVYHPRCLEVTPGLTSLFACSDCKEEAAILEWELKGRDDAASGAVAGGLQELLRAADGRAGNAGVVDLMLRWLKGVTTAPTDDLCLEAAYCAADNRARGGGRGGGNGGVPQTTAGVPSGGYQLAAVALAVEPIVRGYLPTRFTWPALLAVGPPPATVDAAAPGEDDGPELGLACELALAEMRVDKALSLMRQRQQQQRPAGGSKSNAHSPAGVQPSAPVGGADPPTAAAVTAAAAPAGTAGAAAPPAAAAAAAVVVTDGAATEVGGKKNEGAGGGGGGGCLRRSPEDLAREASDILADADRAMLQLEPWCLAIDNSNLGDDGDGAAGHGESNTAPWVLVVRWWWLKGIRARQGGQAEEALEHFHLCERALRGRGREQRAQQGSGASSGQEEEKGDEFNDEDEEEVAVLLPYCSVHPRIDLQVVRGLITDVELSGTSEAAREAFSSAILLLSKCAAVRNVDTAAGQRATVTAGTGTGATAEAARPGAASQSGAYGKSGGTPGGGSSGGGGGGGGGVDAAVTESRVGDAPDSQSVVSAESNPAGSARLAPGGGQGNGERCFPSAAVDGTAQPGGTGGGVKASSPPQQRDQALKALACVMRGLESRFVARAPLASPPFQGSISAPQSAAAAAVAGGPGAPGVTAEPKSATAAGNRGGWTARVLSSRAEELLSDLLEKEKAFLAQVNRDGARALERLAADLDKPNAAAAAATSAPPPPPPPPFFLARTSPAPATPVITVPAVLASAGGRSDIAAPRLTTAGPSSPPGTSTAAAVSGGERELLFRRRRRHVPLRLSGPGLGDQNSVFSMMLRGASLLDRHEIAVLLAVRCAEHFLDASDVLASPKGPLGIGGGGGGRRGSPAKRRAGAAGRSGSEGLGAVHLLLTSRSPGADRRAVDAAVTSATAEFLAHALAVVVWAVPCAARAELFGDGGGGGDGRREIAAAAAAARRASVLRCLARLMRHSMEDDNTRVLNLCVIAWQAIAAVAHVPNNASTRTDTETGKPLPPEGRSAMGVEAELVQSSHDDEAGGVSTADCGAFAAESVVRGLVRCLCGVVVGRWKQTAKARKKAWVLHAMEAVHALVRTLEYLQSVSCSNAKPYTENTNLTDSDSVIGPRLNPGVSGVAGSDSGVITPSASVGANPARRSSSFFFNAGELREVVKALMGLSNLPDGPTPATAAAAAAAATKGAGGAAGGGGGGGGGAGASPPGGGLGVKLTCSLAVLVVGLSDAASWLDAPRRVGLVETLHAHLKGKPGSAAVTLGGALEGRAGYGGVCADGEGVFLKTALLYLSSQQVASAVRKEEQERQSPGGENRDNDDVGLSRDVGSEDGNEDDDDGVEIDVEGTEDGDDGGGESDGGGGVGGGGGNGRAKDREMERLTSYNGSPKQGDAEPASGGAGGSRGKGRRQPSKRAERLGERVLRALSQCQACLYDVAMAPCEDHRCLTPPSPPSTALEARALYVCWESRLPDLRRSHALRLLEAVAAHAAFSSPPNTRFSKAVETHVFLAWSPLATARADMRAVEKDGQGVQGSSSRSSGGPGSRVLSFLHGTGSALPDGVFDNMPVASGGGNGCSAPAATGTTIAAAAAPKDGTRDVNSDRSGASAVSAGTEREKRDTHEERRGPGTERGDPQSAGRWGGAPVDPEMEAFRRVYLGFYKNLVEAKGVPSGFRSCATKSIGDASDTEAALMQGIRWRVLDLSFCPDRMSSWKGLAQCACRLAALYLDAFSPSCHRLGMPLMATAAPARKPMADSRAAGRGNPPRSPSAPGTKAGGEGAEAIDSSAAESPGSCPAAVAPGDTPSPNADAVMSDVVDAVDGGSSGVPAGSPAPGRKESGGGTGNGSGVGGGSPSNVTPPAPANDATMAIEVAGTRNPEQAGLGGDDIPNLVIDIGDGDTPAVADAAAPIAAGGTFSGSMDVSTGRGRAPSSLATAAAAGGARKRGRQGGGGSEKETQRTASPPPFQALGLRGTPGPDLGPFFRGTSLDARAARKDGKGGGRRGGTRLAAIAEGLRRLGASGARTAAESAAAETMATRILGGSATHEEWAACLGHASIAAAVGAAEKAFSAWKALAEEALAKARREALRGGGKGGGGHEGGADGGGLDACETAARDLAECCEEEAFMKFMLARDVWPGAEPASTATASAAGGAASVTAAGPAPTAATAPAARVPAGLEAGGRRRLLESSLSLLQRAQRLRETGGEGGGSSSSARSPSPPSTASSSPRCRRPLSGSPVSSRPRSPKTLAREAFAVGGGGEQQDKSAARKRRKLFEASSSPGGGGGSAAAALPHDSARLGKDPRAVLEKLAEALRLAQRSQH</sequence>
<feature type="compositionally biased region" description="Gly residues" evidence="6">
    <location>
        <begin position="1774"/>
        <end position="1788"/>
    </location>
</feature>
<feature type="compositionally biased region" description="Low complexity" evidence="6">
    <location>
        <begin position="2223"/>
        <end position="2248"/>
    </location>
</feature>
<dbReference type="InterPro" id="IPR019786">
    <property type="entry name" value="Zinc_finger_PHD-type_CS"/>
</dbReference>
<feature type="compositionally biased region" description="Acidic residues" evidence="6">
    <location>
        <begin position="254"/>
        <end position="263"/>
    </location>
</feature>
<dbReference type="GO" id="GO:0008270">
    <property type="term" value="F:zinc ion binding"/>
    <property type="evidence" value="ECO:0007669"/>
    <property type="project" value="UniProtKB-KW"/>
</dbReference>
<dbReference type="PANTHER" id="PTHR15502:SF7">
    <property type="entry name" value="CALCINEURIN-BINDING PROTEIN CABIN-1"/>
    <property type="match status" value="1"/>
</dbReference>
<dbReference type="SUPFAM" id="SSF57903">
    <property type="entry name" value="FYVE/PHD zinc finger"/>
    <property type="match status" value="1"/>
</dbReference>
<keyword evidence="9" id="KW-1185">Reference proteome</keyword>
<feature type="region of interest" description="Disordered" evidence="6">
    <location>
        <begin position="188"/>
        <end position="296"/>
    </location>
</feature>
<feature type="compositionally biased region" description="Low complexity" evidence="6">
    <location>
        <begin position="642"/>
        <end position="651"/>
    </location>
</feature>
<feature type="compositionally biased region" description="Low complexity" evidence="6">
    <location>
        <begin position="2341"/>
        <end position="2355"/>
    </location>
</feature>
<feature type="compositionally biased region" description="Basic and acidic residues" evidence="6">
    <location>
        <begin position="1719"/>
        <end position="1741"/>
    </location>
</feature>
<evidence type="ECO:0000313" key="8">
    <source>
        <dbReference type="EMBL" id="CBJ29921.1"/>
    </source>
</evidence>
<feature type="compositionally biased region" description="Basic and acidic residues" evidence="6">
    <location>
        <begin position="220"/>
        <end position="231"/>
    </location>
</feature>
<dbReference type="InParanoid" id="D7FMA3"/>
<feature type="region of interest" description="Disordered" evidence="6">
    <location>
        <begin position="1719"/>
        <end position="1833"/>
    </location>
</feature>
<reference evidence="8 9" key="1">
    <citation type="journal article" date="2010" name="Nature">
        <title>The Ectocarpus genome and the independent evolution of multicellularity in brown algae.</title>
        <authorList>
            <person name="Cock J.M."/>
            <person name="Sterck L."/>
            <person name="Rouze P."/>
            <person name="Scornet D."/>
            <person name="Allen A.E."/>
            <person name="Amoutzias G."/>
            <person name="Anthouard V."/>
            <person name="Artiguenave F."/>
            <person name="Aury J.M."/>
            <person name="Badger J.H."/>
            <person name="Beszteri B."/>
            <person name="Billiau K."/>
            <person name="Bonnet E."/>
            <person name="Bothwell J.H."/>
            <person name="Bowler C."/>
            <person name="Boyen C."/>
            <person name="Brownlee C."/>
            <person name="Carrano C.J."/>
            <person name="Charrier B."/>
            <person name="Cho G.Y."/>
            <person name="Coelho S.M."/>
            <person name="Collen J."/>
            <person name="Corre E."/>
            <person name="Da Silva C."/>
            <person name="Delage L."/>
            <person name="Delaroque N."/>
            <person name="Dittami S.M."/>
            <person name="Doulbeau S."/>
            <person name="Elias M."/>
            <person name="Farnham G."/>
            <person name="Gachon C.M."/>
            <person name="Gschloessl B."/>
            <person name="Heesch S."/>
            <person name="Jabbari K."/>
            <person name="Jubin C."/>
            <person name="Kawai H."/>
            <person name="Kimura K."/>
            <person name="Kloareg B."/>
            <person name="Kupper F.C."/>
            <person name="Lang D."/>
            <person name="Le Bail A."/>
            <person name="Leblanc C."/>
            <person name="Lerouge P."/>
            <person name="Lohr M."/>
            <person name="Lopez P.J."/>
            <person name="Martens C."/>
            <person name="Maumus F."/>
            <person name="Michel G."/>
            <person name="Miranda-Saavedra D."/>
            <person name="Morales J."/>
            <person name="Moreau H."/>
            <person name="Motomura T."/>
            <person name="Nagasato C."/>
            <person name="Napoli C.A."/>
            <person name="Nelson D.R."/>
            <person name="Nyvall-Collen P."/>
            <person name="Peters A.F."/>
            <person name="Pommier C."/>
            <person name="Potin P."/>
            <person name="Poulain J."/>
            <person name="Quesneville H."/>
            <person name="Read B."/>
            <person name="Rensing S.A."/>
            <person name="Ritter A."/>
            <person name="Rousvoal S."/>
            <person name="Samanta M."/>
            <person name="Samson G."/>
            <person name="Schroeder D.C."/>
            <person name="Segurens B."/>
            <person name="Strittmatter M."/>
            <person name="Tonon T."/>
            <person name="Tregear J.W."/>
            <person name="Valentin K."/>
            <person name="von Dassow P."/>
            <person name="Yamagishi T."/>
            <person name="Van de Peer Y."/>
            <person name="Wincker P."/>
        </authorList>
    </citation>
    <scope>NUCLEOTIDE SEQUENCE [LARGE SCALE GENOMIC DNA]</scope>
    <source>
        <strain evidence="9">Ec32 / CCAP1310/4</strain>
    </source>
</reference>
<feature type="compositionally biased region" description="Polar residues" evidence="6">
    <location>
        <begin position="1181"/>
        <end position="1193"/>
    </location>
</feature>
<feature type="compositionally biased region" description="Basic and acidic residues" evidence="6">
    <location>
        <begin position="280"/>
        <end position="296"/>
    </location>
</feature>
<evidence type="ECO:0000256" key="5">
    <source>
        <dbReference type="ARBA" id="ARBA00023242"/>
    </source>
</evidence>
<feature type="compositionally biased region" description="Pro residues" evidence="6">
    <location>
        <begin position="1135"/>
        <end position="1144"/>
    </location>
</feature>
<feature type="compositionally biased region" description="Low complexity" evidence="6">
    <location>
        <begin position="2624"/>
        <end position="2655"/>
    </location>
</feature>
<feature type="region of interest" description="Disordered" evidence="6">
    <location>
        <begin position="1126"/>
        <end position="1150"/>
    </location>
</feature>
<feature type="compositionally biased region" description="Acidic residues" evidence="6">
    <location>
        <begin position="817"/>
        <end position="826"/>
    </location>
</feature>
<organism evidence="8 9">
    <name type="scientific">Ectocarpus siliculosus</name>
    <name type="common">Brown alga</name>
    <name type="synonym">Conferva siliculosa</name>
    <dbReference type="NCBI Taxonomy" id="2880"/>
    <lineage>
        <taxon>Eukaryota</taxon>
        <taxon>Sar</taxon>
        <taxon>Stramenopiles</taxon>
        <taxon>Ochrophyta</taxon>
        <taxon>PX clade</taxon>
        <taxon>Phaeophyceae</taxon>
        <taxon>Ectocarpales</taxon>
        <taxon>Ectocarpaceae</taxon>
        <taxon>Ectocarpus</taxon>
    </lineage>
</organism>
<dbReference type="PROSITE" id="PS01359">
    <property type="entry name" value="ZF_PHD_1"/>
    <property type="match status" value="1"/>
</dbReference>
<dbReference type="GO" id="GO:0005634">
    <property type="term" value="C:nucleus"/>
    <property type="evidence" value="ECO:0007669"/>
    <property type="project" value="UniProtKB-SubCell"/>
</dbReference>
<protein>
    <recommendedName>
        <fullName evidence="7">Zinc finger PHD-type domain-containing protein</fullName>
    </recommendedName>
</protein>
<feature type="region of interest" description="Disordered" evidence="6">
    <location>
        <begin position="325"/>
        <end position="351"/>
    </location>
</feature>
<feature type="compositionally biased region" description="Low complexity" evidence="6">
    <location>
        <begin position="209"/>
        <end position="218"/>
    </location>
</feature>
<comment type="subcellular location">
    <subcellularLocation>
        <location evidence="1">Nucleus</location>
    </subcellularLocation>
</comment>
<name>D7FMA3_ECTSI</name>
<feature type="compositionally biased region" description="Low complexity" evidence="6">
    <location>
        <begin position="899"/>
        <end position="918"/>
    </location>
</feature>